<keyword evidence="2" id="KW-1185">Reference proteome</keyword>
<name>A0A151XBG3_9HYME</name>
<proteinExistence type="predicted"/>
<organism evidence="1 2">
    <name type="scientific">Mycetomoellerius zeteki</name>
    <dbReference type="NCBI Taxonomy" id="64791"/>
    <lineage>
        <taxon>Eukaryota</taxon>
        <taxon>Metazoa</taxon>
        <taxon>Ecdysozoa</taxon>
        <taxon>Arthropoda</taxon>
        <taxon>Hexapoda</taxon>
        <taxon>Insecta</taxon>
        <taxon>Pterygota</taxon>
        <taxon>Neoptera</taxon>
        <taxon>Endopterygota</taxon>
        <taxon>Hymenoptera</taxon>
        <taxon>Apocrita</taxon>
        <taxon>Aculeata</taxon>
        <taxon>Formicoidea</taxon>
        <taxon>Formicidae</taxon>
        <taxon>Myrmicinae</taxon>
        <taxon>Mycetomoellerius</taxon>
    </lineage>
</organism>
<accession>A0A151XBG3</accession>
<dbReference type="STRING" id="64791.A0A151XBG3"/>
<dbReference type="PANTHER" id="PTHR33053">
    <property type="entry name" value="PROTEIN, PUTATIVE-RELATED"/>
    <property type="match status" value="1"/>
</dbReference>
<dbReference type="Proteomes" id="UP000075809">
    <property type="component" value="Unassembled WGS sequence"/>
</dbReference>
<evidence type="ECO:0000313" key="2">
    <source>
        <dbReference type="Proteomes" id="UP000075809"/>
    </source>
</evidence>
<evidence type="ECO:0000313" key="1">
    <source>
        <dbReference type="EMBL" id="KYQ57721.1"/>
    </source>
</evidence>
<protein>
    <submittedName>
        <fullName evidence="1">Uncharacterized protein</fullName>
    </submittedName>
</protein>
<dbReference type="AlphaFoldDB" id="A0A151XBG3"/>
<dbReference type="EMBL" id="KQ982321">
    <property type="protein sequence ID" value="KYQ57721.1"/>
    <property type="molecule type" value="Genomic_DNA"/>
</dbReference>
<reference evidence="1 2" key="1">
    <citation type="submission" date="2015-09" db="EMBL/GenBank/DDBJ databases">
        <title>Trachymyrmex zeteki WGS genome.</title>
        <authorList>
            <person name="Nygaard S."/>
            <person name="Hu H."/>
            <person name="Boomsma J."/>
            <person name="Zhang G."/>
        </authorList>
    </citation>
    <scope>NUCLEOTIDE SEQUENCE [LARGE SCALE GENOMIC DNA]</scope>
    <source>
        <strain evidence="1">Tzet28-1</strain>
        <tissue evidence="1">Whole body</tissue>
    </source>
</reference>
<sequence length="409" mass="47873">MNCDKIEASNNILYIENESFSNDTQMAAEIRSDKEMYTDESFSNDTQMAEKIQSDKETDEVEEIREWALNYDIKQAALDKLLLILRKKLLPQLPKSSKTFLRTKNNYKINMIFDDNGKEIIGQYVYFGLEEGIRLCVNTNLHQNKEIKLQFNVDGLPLFNSGKKQFWPILCKIFSEIDICKSFVVAIFNGNSKPSDIAYTLLIHIEPKINLISQFVLDSMHLYSGVMKKLIEYWVMISGKARISRTKRVELSRRMLCLRNEVPFEFQRRPRSTNDVRMWNATEFRSTSKIGSKSQILNMYNSFCRFICIIHIADDTKNLGCNLNYINCYPFESYLCLLKRYIRKADKPLEQVCRRLNEKKSIISLLFLPVSKFKNISCQFNLIKQKCVSLCVNLEESKSKRTFVFPLLH</sequence>
<gene>
    <name evidence="1" type="ORF">ALC60_03309</name>
</gene>